<dbReference type="EMBL" id="SMMG02000003">
    <property type="protein sequence ID" value="KAA3479536.1"/>
    <property type="molecule type" value="Genomic_DNA"/>
</dbReference>
<sequence>MKSFSTPRTTLKNVATIFLYLSTSGALSIVNHPLAPEIHQRRENIPRYSPYCNLNFFWDIQFP</sequence>
<keyword evidence="2" id="KW-1185">Reference proteome</keyword>
<protein>
    <submittedName>
        <fullName evidence="1">T-complex 1 subunit gamma</fullName>
    </submittedName>
</protein>
<evidence type="ECO:0000313" key="2">
    <source>
        <dbReference type="Proteomes" id="UP000325315"/>
    </source>
</evidence>
<dbReference type="Proteomes" id="UP000325315">
    <property type="component" value="Unassembled WGS sequence"/>
</dbReference>
<proteinExistence type="predicted"/>
<comment type="caution">
    <text evidence="1">The sequence shown here is derived from an EMBL/GenBank/DDBJ whole genome shotgun (WGS) entry which is preliminary data.</text>
</comment>
<organism evidence="1 2">
    <name type="scientific">Gossypium australe</name>
    <dbReference type="NCBI Taxonomy" id="47621"/>
    <lineage>
        <taxon>Eukaryota</taxon>
        <taxon>Viridiplantae</taxon>
        <taxon>Streptophyta</taxon>
        <taxon>Embryophyta</taxon>
        <taxon>Tracheophyta</taxon>
        <taxon>Spermatophyta</taxon>
        <taxon>Magnoliopsida</taxon>
        <taxon>eudicotyledons</taxon>
        <taxon>Gunneridae</taxon>
        <taxon>Pentapetalae</taxon>
        <taxon>rosids</taxon>
        <taxon>malvids</taxon>
        <taxon>Malvales</taxon>
        <taxon>Malvaceae</taxon>
        <taxon>Malvoideae</taxon>
        <taxon>Gossypium</taxon>
    </lineage>
</organism>
<accession>A0A5B6WE32</accession>
<reference evidence="2" key="1">
    <citation type="journal article" date="2019" name="Plant Biotechnol. J.">
        <title>Genome sequencing of the Australian wild diploid species Gossypium australe highlights disease resistance and delayed gland morphogenesis.</title>
        <authorList>
            <person name="Cai Y."/>
            <person name="Cai X."/>
            <person name="Wang Q."/>
            <person name="Wang P."/>
            <person name="Zhang Y."/>
            <person name="Cai C."/>
            <person name="Xu Y."/>
            <person name="Wang K."/>
            <person name="Zhou Z."/>
            <person name="Wang C."/>
            <person name="Geng S."/>
            <person name="Li B."/>
            <person name="Dong Q."/>
            <person name="Hou Y."/>
            <person name="Wang H."/>
            <person name="Ai P."/>
            <person name="Liu Z."/>
            <person name="Yi F."/>
            <person name="Sun M."/>
            <person name="An G."/>
            <person name="Cheng J."/>
            <person name="Zhang Y."/>
            <person name="Shi Q."/>
            <person name="Xie Y."/>
            <person name="Shi X."/>
            <person name="Chang Y."/>
            <person name="Huang F."/>
            <person name="Chen Y."/>
            <person name="Hong S."/>
            <person name="Mi L."/>
            <person name="Sun Q."/>
            <person name="Zhang L."/>
            <person name="Zhou B."/>
            <person name="Peng R."/>
            <person name="Zhang X."/>
            <person name="Liu F."/>
        </authorList>
    </citation>
    <scope>NUCLEOTIDE SEQUENCE [LARGE SCALE GENOMIC DNA]</scope>
    <source>
        <strain evidence="2">cv. PA1801</strain>
    </source>
</reference>
<gene>
    <name evidence="1" type="ORF">EPI10_020037</name>
</gene>
<evidence type="ECO:0000313" key="1">
    <source>
        <dbReference type="EMBL" id="KAA3479536.1"/>
    </source>
</evidence>
<dbReference type="AlphaFoldDB" id="A0A5B6WE32"/>
<name>A0A5B6WE32_9ROSI</name>